<protein>
    <recommendedName>
        <fullName evidence="3">Exo-alpha-sialidase</fullName>
    </recommendedName>
</protein>
<dbReference type="SUPFAM" id="SSF50939">
    <property type="entry name" value="Sialidases"/>
    <property type="match status" value="1"/>
</dbReference>
<reference evidence="1 2" key="1">
    <citation type="submission" date="2019-06" db="EMBL/GenBank/DDBJ databases">
        <title>Spirosoma utsteinense sp. nov. isolated from Antarctic ice-free soils.</title>
        <authorList>
            <person name="Tahon G."/>
        </authorList>
    </citation>
    <scope>NUCLEOTIDE SEQUENCE [LARGE SCALE GENOMIC DNA]</scope>
    <source>
        <strain evidence="1 2">LMG 31447</strain>
    </source>
</reference>
<evidence type="ECO:0000313" key="1">
    <source>
        <dbReference type="EMBL" id="MBC3789736.1"/>
    </source>
</evidence>
<proteinExistence type="predicted"/>
<dbReference type="Gene3D" id="2.120.10.10">
    <property type="match status" value="1"/>
</dbReference>
<dbReference type="InterPro" id="IPR036278">
    <property type="entry name" value="Sialidase_sf"/>
</dbReference>
<dbReference type="EMBL" id="VFIA01000001">
    <property type="protein sequence ID" value="MBC3789736.1"/>
    <property type="molecule type" value="Genomic_DNA"/>
</dbReference>
<evidence type="ECO:0008006" key="3">
    <source>
        <dbReference type="Google" id="ProtNLM"/>
    </source>
</evidence>
<dbReference type="RefSeq" id="WP_186735154.1">
    <property type="nucleotide sequence ID" value="NZ_VFIA01000001.1"/>
</dbReference>
<sequence>MAQLYSLFVLFFMNVLSPADTSHVIGTGMHPSAVTDPAGAVHVVFGRGALIYYTTSADGHTFSRPAVVDSLFGLHLGASRGPQIAATTRSVVITAIDKGGDVWGYTLDRKTGRWQKPVHVTDEPEMAKEGFVALTAGPDDSFMAIWLDLRGNQQNKLMGAHSTDEGRTWSANRLVYESPSGTICECCQPSIVCQGRSVAVMFRNSMAGSRDMYLLRSSDGGHMFGKAEKLGAGTWKLNACPMDGGGVYMAPDGPVTTVWRRSDKLFTARPGQAETEVGTGRNAKIVSTKKGDYIAFQRDSHVWILAPGETQPRSIGEGGFPKLLRLSNDHVLCVWEQAGSVLTASI</sequence>
<evidence type="ECO:0000313" key="2">
    <source>
        <dbReference type="Proteomes" id="UP000700732"/>
    </source>
</evidence>
<dbReference type="Proteomes" id="UP000700732">
    <property type="component" value="Unassembled WGS sequence"/>
</dbReference>
<keyword evidence="2" id="KW-1185">Reference proteome</keyword>
<comment type="caution">
    <text evidence="1">The sequence shown here is derived from an EMBL/GenBank/DDBJ whole genome shotgun (WGS) entry which is preliminary data.</text>
</comment>
<accession>A0ABR6VZH9</accession>
<organism evidence="1 2">
    <name type="scientific">Spirosoma utsteinense</name>
    <dbReference type="NCBI Taxonomy" id="2585773"/>
    <lineage>
        <taxon>Bacteria</taxon>
        <taxon>Pseudomonadati</taxon>
        <taxon>Bacteroidota</taxon>
        <taxon>Cytophagia</taxon>
        <taxon>Cytophagales</taxon>
        <taxon>Cytophagaceae</taxon>
        <taxon>Spirosoma</taxon>
    </lineage>
</organism>
<gene>
    <name evidence="1" type="ORF">FH603_218</name>
</gene>
<name>A0ABR6VZH9_9BACT</name>